<dbReference type="EMBL" id="JAOSLC020000003">
    <property type="protein sequence ID" value="MDD7914746.1"/>
    <property type="molecule type" value="Genomic_DNA"/>
</dbReference>
<comment type="caution">
    <text evidence="15">The sequence shown here is derived from an EMBL/GenBank/DDBJ whole genome shotgun (WGS) entry which is preliminary data.</text>
</comment>
<keyword evidence="16" id="KW-1185">Reference proteome</keyword>
<keyword evidence="3 10" id="KW-1134">Transmembrane beta strand</keyword>
<dbReference type="InterPro" id="IPR008969">
    <property type="entry name" value="CarboxyPept-like_regulatory"/>
</dbReference>
<dbReference type="Gene3D" id="2.40.170.20">
    <property type="entry name" value="TonB-dependent receptor, beta-barrel domain"/>
    <property type="match status" value="1"/>
</dbReference>
<dbReference type="PROSITE" id="PS52016">
    <property type="entry name" value="TONB_DEPENDENT_REC_3"/>
    <property type="match status" value="1"/>
</dbReference>
<dbReference type="InterPro" id="IPR036942">
    <property type="entry name" value="Beta-barrel_TonB_sf"/>
</dbReference>
<evidence type="ECO:0000256" key="10">
    <source>
        <dbReference type="PROSITE-ProRule" id="PRU01360"/>
    </source>
</evidence>
<evidence type="ECO:0000259" key="13">
    <source>
        <dbReference type="Pfam" id="PF00593"/>
    </source>
</evidence>
<reference evidence="15" key="1">
    <citation type="submission" date="2023-02" db="EMBL/GenBank/DDBJ databases">
        <title>Polaribacter ponticola sp. nov., isolated from seawater.</title>
        <authorList>
            <person name="Baek J.H."/>
            <person name="Kim J.M."/>
            <person name="Choi D.G."/>
            <person name="Jeon C.O."/>
        </authorList>
    </citation>
    <scope>NUCLEOTIDE SEQUENCE</scope>
    <source>
        <strain evidence="15">MSW5</strain>
    </source>
</reference>
<gene>
    <name evidence="15" type="ORF">N5A56_010115</name>
</gene>
<comment type="subcellular location">
    <subcellularLocation>
        <location evidence="1 10">Cell outer membrane</location>
        <topology evidence="1 10">Multi-pass membrane protein</topology>
    </subcellularLocation>
</comment>
<comment type="similarity">
    <text evidence="10 11">Belongs to the TonB-dependent receptor family.</text>
</comment>
<dbReference type="Proteomes" id="UP001151478">
    <property type="component" value="Unassembled WGS sequence"/>
</dbReference>
<protein>
    <submittedName>
        <fullName evidence="15">SusC/RagA family TonB-linked outer membrane protein</fullName>
    </submittedName>
</protein>
<feature type="signal peptide" evidence="12">
    <location>
        <begin position="1"/>
        <end position="22"/>
    </location>
</feature>
<dbReference type="Pfam" id="PF00593">
    <property type="entry name" value="TonB_dep_Rec_b-barrel"/>
    <property type="match status" value="1"/>
</dbReference>
<dbReference type="PANTHER" id="PTHR30069">
    <property type="entry name" value="TONB-DEPENDENT OUTER MEMBRANE RECEPTOR"/>
    <property type="match status" value="1"/>
</dbReference>
<accession>A0ABT5SB97</accession>
<evidence type="ECO:0000256" key="9">
    <source>
        <dbReference type="ARBA" id="ARBA00023237"/>
    </source>
</evidence>
<evidence type="ECO:0000313" key="16">
    <source>
        <dbReference type="Proteomes" id="UP001151478"/>
    </source>
</evidence>
<evidence type="ECO:0000313" key="15">
    <source>
        <dbReference type="EMBL" id="MDD7914746.1"/>
    </source>
</evidence>
<feature type="domain" description="TonB-dependent receptor-like beta-barrel" evidence="13">
    <location>
        <begin position="400"/>
        <end position="794"/>
    </location>
</feature>
<evidence type="ECO:0000256" key="2">
    <source>
        <dbReference type="ARBA" id="ARBA00022448"/>
    </source>
</evidence>
<dbReference type="SUPFAM" id="SSF56935">
    <property type="entry name" value="Porins"/>
    <property type="match status" value="1"/>
</dbReference>
<evidence type="ECO:0000256" key="12">
    <source>
        <dbReference type="SAM" id="SignalP"/>
    </source>
</evidence>
<name>A0ABT5SB97_9FLAO</name>
<dbReference type="InterPro" id="IPR012910">
    <property type="entry name" value="Plug_dom"/>
</dbReference>
<dbReference type="PANTHER" id="PTHR30069:SF29">
    <property type="entry name" value="HEMOGLOBIN AND HEMOGLOBIN-HAPTOGLOBIN-BINDING PROTEIN 1-RELATED"/>
    <property type="match status" value="1"/>
</dbReference>
<organism evidence="15 16">
    <name type="scientific">Polaribacter ponticola</name>
    <dbReference type="NCBI Taxonomy" id="2978475"/>
    <lineage>
        <taxon>Bacteria</taxon>
        <taxon>Pseudomonadati</taxon>
        <taxon>Bacteroidota</taxon>
        <taxon>Flavobacteriia</taxon>
        <taxon>Flavobacteriales</taxon>
        <taxon>Flavobacteriaceae</taxon>
    </lineage>
</organism>
<evidence type="ECO:0000256" key="6">
    <source>
        <dbReference type="ARBA" id="ARBA00023077"/>
    </source>
</evidence>
<evidence type="ECO:0000256" key="4">
    <source>
        <dbReference type="ARBA" id="ARBA00022692"/>
    </source>
</evidence>
<evidence type="ECO:0000256" key="3">
    <source>
        <dbReference type="ARBA" id="ARBA00022452"/>
    </source>
</evidence>
<dbReference type="Pfam" id="PF13715">
    <property type="entry name" value="CarbopepD_reg_2"/>
    <property type="match status" value="1"/>
</dbReference>
<dbReference type="InterPro" id="IPR023996">
    <property type="entry name" value="TonB-dep_OMP_SusC/RagA"/>
</dbReference>
<proteinExistence type="inferred from homology"/>
<dbReference type="Gene3D" id="2.170.130.10">
    <property type="entry name" value="TonB-dependent receptor, plug domain"/>
    <property type="match status" value="1"/>
</dbReference>
<keyword evidence="9 10" id="KW-0998">Cell outer membrane</keyword>
<dbReference type="InterPro" id="IPR023997">
    <property type="entry name" value="TonB-dep_OMP_SusC/RagA_CS"/>
</dbReference>
<keyword evidence="7 10" id="KW-0472">Membrane</keyword>
<keyword evidence="8" id="KW-0675">Receptor</keyword>
<dbReference type="SUPFAM" id="SSF49464">
    <property type="entry name" value="Carboxypeptidase regulatory domain-like"/>
    <property type="match status" value="1"/>
</dbReference>
<keyword evidence="6 11" id="KW-0798">TonB box</keyword>
<evidence type="ECO:0000256" key="8">
    <source>
        <dbReference type="ARBA" id="ARBA00023170"/>
    </source>
</evidence>
<evidence type="ECO:0000259" key="14">
    <source>
        <dbReference type="Pfam" id="PF07715"/>
    </source>
</evidence>
<feature type="domain" description="TonB-dependent receptor plug" evidence="14">
    <location>
        <begin position="115"/>
        <end position="223"/>
    </location>
</feature>
<sequence length="1034" mass="113310">MKTKFNGILTLLLALVVQISFAQEKTISGTVTEESGALPGVSVLIKGTSNGTETDFDGKFSIKAKTGDVLVFSYLGYKAVEKTVRSSSVINVTMAVDSNVLDEVVVTALGIKRAKRETVYQTESVSSEELLKSQPTSAASALAGKVAGLQINVQNNGVDPTSQILLRGLRSLTQSNSALIVLDGSVSTQGAFDQLNPNDIESINTLKGATASALYGSRAANGVIIVNTKQGNGSGKLTVGINTTTTIEEIAYTPEFQDEYGTGWQGAYEAIENTNWGPKFDGKIRRIGPIYTDGSYQTAPYASSINNVEEFYDKGATYQNTIYFTGGNENSRYYMSIGDQRTTGIIPGDTYKKNTFRVNASQTFGNVKLSMNTSFFVDNKDIVGDEIGSQNRNLYWFILNTSNNINLKSYKNWKTDFYASPNGFYNGYYQNPYWAIDTNRDTDRRNRLTSNITASWDVADWLNITGRVGINRSSGTGKEWRAAQQYDTSDMIADVSRPDDVSSWVQDSEFQSSQYTSELIASSEFELNKDFDLKALAGFTSFSSSYRDSNYRANNLSIPGFYDLSNGTGQLVGDFVDESQKRTFGVFADLTLGYKNYLFLNVSGRNDWTSTLDQDNNSYFYPSAGLSFVATDAIEALKESDIINYLKLTLSHTVTYNDIGAYAINETYGQSSGFPFGDQNGFFVNGTAVADEIKKEEVSSSEFGLNAAFLNNRFTMDFAYYRTTTKDLITTATTANSAGSTAFLTNIGQIDGDGIELTLGGTPIRTGGGFEWNMDVNYTSSNQKVNNIGEGVSEVGIRTLGDYGIYAVVGEDFPLIKASSYVRDPNGNVVVSAVDGNPIIGGLKNLGKTTPDYIIGLNNSFSYKGFTLGATMDYRTGHVYYSQLADNMEFTGRSIESASANRQDFVFPNSVINTGTDAAPVYVANNNITVTAGNQDFWTGRYNDIKENYVKDATSLKLRELSFGYTFPAKYLTNTGFSKMSFTLVGRNLFTWLPKENRFSDPEFNNTNNNAIGLGGYLQSPPTRTFGFNVNLEF</sequence>
<dbReference type="InterPro" id="IPR000531">
    <property type="entry name" value="Beta-barrel_TonB"/>
</dbReference>
<keyword evidence="5 12" id="KW-0732">Signal</keyword>
<dbReference type="InterPro" id="IPR037066">
    <property type="entry name" value="Plug_dom_sf"/>
</dbReference>
<dbReference type="Gene3D" id="2.60.40.1120">
    <property type="entry name" value="Carboxypeptidase-like, regulatory domain"/>
    <property type="match status" value="1"/>
</dbReference>
<evidence type="ECO:0000256" key="11">
    <source>
        <dbReference type="RuleBase" id="RU003357"/>
    </source>
</evidence>
<evidence type="ECO:0000256" key="1">
    <source>
        <dbReference type="ARBA" id="ARBA00004571"/>
    </source>
</evidence>
<dbReference type="NCBIfam" id="TIGR04056">
    <property type="entry name" value="OMP_RagA_SusC"/>
    <property type="match status" value="1"/>
</dbReference>
<feature type="chain" id="PRO_5045643587" evidence="12">
    <location>
        <begin position="23"/>
        <end position="1034"/>
    </location>
</feature>
<dbReference type="RefSeq" id="WP_265725349.1">
    <property type="nucleotide sequence ID" value="NZ_JAOSLC020000003.1"/>
</dbReference>
<dbReference type="InterPro" id="IPR039426">
    <property type="entry name" value="TonB-dep_rcpt-like"/>
</dbReference>
<dbReference type="Pfam" id="PF07715">
    <property type="entry name" value="Plug"/>
    <property type="match status" value="1"/>
</dbReference>
<keyword evidence="4 10" id="KW-0812">Transmembrane</keyword>
<keyword evidence="2 10" id="KW-0813">Transport</keyword>
<evidence type="ECO:0000256" key="7">
    <source>
        <dbReference type="ARBA" id="ARBA00023136"/>
    </source>
</evidence>
<evidence type="ECO:0000256" key="5">
    <source>
        <dbReference type="ARBA" id="ARBA00022729"/>
    </source>
</evidence>
<dbReference type="NCBIfam" id="TIGR04057">
    <property type="entry name" value="SusC_RagA_signa"/>
    <property type="match status" value="1"/>
</dbReference>